<dbReference type="InterPro" id="IPR011701">
    <property type="entry name" value="MFS"/>
</dbReference>
<protein>
    <submittedName>
        <fullName evidence="8">YQGE family putative transporter</fullName>
    </submittedName>
</protein>
<keyword evidence="2" id="KW-0813">Transport</keyword>
<evidence type="ECO:0000313" key="8">
    <source>
        <dbReference type="EMBL" id="MBM7633720.1"/>
    </source>
</evidence>
<evidence type="ECO:0000256" key="3">
    <source>
        <dbReference type="ARBA" id="ARBA00022692"/>
    </source>
</evidence>
<dbReference type="Gene3D" id="1.20.1250.20">
    <property type="entry name" value="MFS general substrate transporter like domains"/>
    <property type="match status" value="1"/>
</dbReference>
<evidence type="ECO:0000313" key="9">
    <source>
        <dbReference type="Proteomes" id="UP000741863"/>
    </source>
</evidence>
<proteinExistence type="predicted"/>
<sequence length="426" mass="48316">MRLWLKNLIPDFVYHNKDFKLLLLTGGLYALSTALSNTFVNVYLWKQSEDILAIALYNLASVLFQPLAFFLAGRLTKRLDRTTVLRIGVGMLAVFYLVVLLAGTNASQMLIILGAILGLGFGVYWLAFNVLTFEITEPETRDVFNGFLGLFSSFAGMIGPFSAGIIIHYFPGFVGYQTIFAISLLLFAIAVVLSFYFKRRNSSGIFRISSVWQRRHEDDNWRRILFAHFFQGLREGVFVFIIVIWIYTTTGSEMALGTYGLITSAISFFAYFLVGRYLKAKYRKSGILIGALLLYLSLFIIIGDQTFTRLLIYGMIISFAYPLVFVPYVSMTYDIIGKAYKAASMRVEYLVMREWFLNAGRAFSIVGFMVAVQYMGEERGIMFTLLLFGAGHLFLYMAIRPIAFGRAAKKQQEFSSKGMEDAERQS</sequence>
<feature type="transmembrane region" description="Helical" evidence="6">
    <location>
        <begin position="254"/>
        <end position="274"/>
    </location>
</feature>
<dbReference type="PANTHER" id="PTHR23526:SF2">
    <property type="entry name" value="MAJOR FACILITATOR SUPERFAMILY (MFS) PROFILE DOMAIN-CONTAINING PROTEIN"/>
    <property type="match status" value="1"/>
</dbReference>
<feature type="transmembrane region" description="Helical" evidence="6">
    <location>
        <begin position="286"/>
        <end position="304"/>
    </location>
</feature>
<name>A0ABS2PE82_9BACL</name>
<evidence type="ECO:0000256" key="6">
    <source>
        <dbReference type="SAM" id="Phobius"/>
    </source>
</evidence>
<dbReference type="PROSITE" id="PS00217">
    <property type="entry name" value="SUGAR_TRANSPORT_2"/>
    <property type="match status" value="1"/>
</dbReference>
<evidence type="ECO:0000256" key="1">
    <source>
        <dbReference type="ARBA" id="ARBA00004651"/>
    </source>
</evidence>
<comment type="subcellular location">
    <subcellularLocation>
        <location evidence="1">Cell membrane</location>
        <topology evidence="1">Multi-pass membrane protein</topology>
    </subcellularLocation>
</comment>
<feature type="transmembrane region" description="Helical" evidence="6">
    <location>
        <begin position="21"/>
        <end position="45"/>
    </location>
</feature>
<dbReference type="EMBL" id="JAFBEC010000008">
    <property type="protein sequence ID" value="MBM7633720.1"/>
    <property type="molecule type" value="Genomic_DNA"/>
</dbReference>
<reference evidence="8 9" key="1">
    <citation type="submission" date="2021-01" db="EMBL/GenBank/DDBJ databases">
        <title>Genomic Encyclopedia of Type Strains, Phase IV (KMG-IV): sequencing the most valuable type-strain genomes for metagenomic binning, comparative biology and taxonomic classification.</title>
        <authorList>
            <person name="Goeker M."/>
        </authorList>
    </citation>
    <scope>NUCLEOTIDE SEQUENCE [LARGE SCALE GENOMIC DNA]</scope>
    <source>
        <strain evidence="8 9">DSM 25540</strain>
    </source>
</reference>
<feature type="transmembrane region" description="Helical" evidence="6">
    <location>
        <begin position="355"/>
        <end position="375"/>
    </location>
</feature>
<keyword evidence="3 6" id="KW-0812">Transmembrane</keyword>
<dbReference type="InterPro" id="IPR005829">
    <property type="entry name" value="Sugar_transporter_CS"/>
</dbReference>
<dbReference type="Pfam" id="PF07690">
    <property type="entry name" value="MFS_1"/>
    <property type="match status" value="1"/>
</dbReference>
<accession>A0ABS2PE82</accession>
<feature type="transmembrane region" description="Helical" evidence="6">
    <location>
        <begin position="109"/>
        <end position="131"/>
    </location>
</feature>
<feature type="transmembrane region" description="Helical" evidence="6">
    <location>
        <begin position="176"/>
        <end position="197"/>
    </location>
</feature>
<comment type="caution">
    <text evidence="8">The sequence shown here is derived from an EMBL/GenBank/DDBJ whole genome shotgun (WGS) entry which is preliminary data.</text>
</comment>
<evidence type="ECO:0000256" key="5">
    <source>
        <dbReference type="ARBA" id="ARBA00023136"/>
    </source>
</evidence>
<dbReference type="Proteomes" id="UP000741863">
    <property type="component" value="Unassembled WGS sequence"/>
</dbReference>
<organism evidence="8 9">
    <name type="scientific">Geomicrobium sediminis</name>
    <dbReference type="NCBI Taxonomy" id="1347788"/>
    <lineage>
        <taxon>Bacteria</taxon>
        <taxon>Bacillati</taxon>
        <taxon>Bacillota</taxon>
        <taxon>Bacilli</taxon>
        <taxon>Bacillales</taxon>
        <taxon>Geomicrobium</taxon>
    </lineage>
</organism>
<feature type="transmembrane region" description="Helical" evidence="6">
    <location>
        <begin position="224"/>
        <end position="248"/>
    </location>
</feature>
<dbReference type="InterPro" id="IPR052528">
    <property type="entry name" value="Sugar_transport-like"/>
</dbReference>
<keyword evidence="9" id="KW-1185">Reference proteome</keyword>
<gene>
    <name evidence="8" type="ORF">JOD17_002816</name>
</gene>
<evidence type="ECO:0000259" key="7">
    <source>
        <dbReference type="PROSITE" id="PS50850"/>
    </source>
</evidence>
<feature type="transmembrane region" description="Helical" evidence="6">
    <location>
        <begin position="310"/>
        <end position="335"/>
    </location>
</feature>
<dbReference type="RefSeq" id="WP_204698433.1">
    <property type="nucleotide sequence ID" value="NZ_JAFBEC010000008.1"/>
</dbReference>
<feature type="transmembrane region" description="Helical" evidence="6">
    <location>
        <begin position="51"/>
        <end position="72"/>
    </location>
</feature>
<dbReference type="PANTHER" id="PTHR23526">
    <property type="entry name" value="INTEGRAL MEMBRANE TRANSPORT PROTEIN-RELATED"/>
    <property type="match status" value="1"/>
</dbReference>
<dbReference type="PROSITE" id="PS50850">
    <property type="entry name" value="MFS"/>
    <property type="match status" value="1"/>
</dbReference>
<feature type="transmembrane region" description="Helical" evidence="6">
    <location>
        <begin position="84"/>
        <end position="103"/>
    </location>
</feature>
<evidence type="ECO:0000256" key="2">
    <source>
        <dbReference type="ARBA" id="ARBA00022448"/>
    </source>
</evidence>
<feature type="domain" description="Major facilitator superfamily (MFS) profile" evidence="7">
    <location>
        <begin position="1"/>
        <end position="202"/>
    </location>
</feature>
<evidence type="ECO:0000256" key="4">
    <source>
        <dbReference type="ARBA" id="ARBA00022989"/>
    </source>
</evidence>
<dbReference type="InterPro" id="IPR036259">
    <property type="entry name" value="MFS_trans_sf"/>
</dbReference>
<feature type="transmembrane region" description="Helical" evidence="6">
    <location>
        <begin position="381"/>
        <end position="399"/>
    </location>
</feature>
<dbReference type="InterPro" id="IPR020846">
    <property type="entry name" value="MFS_dom"/>
</dbReference>
<feature type="transmembrane region" description="Helical" evidence="6">
    <location>
        <begin position="143"/>
        <end position="170"/>
    </location>
</feature>
<keyword evidence="5 6" id="KW-0472">Membrane</keyword>
<dbReference type="SUPFAM" id="SSF103473">
    <property type="entry name" value="MFS general substrate transporter"/>
    <property type="match status" value="1"/>
</dbReference>
<keyword evidence="4 6" id="KW-1133">Transmembrane helix</keyword>